<dbReference type="GO" id="GO:0005576">
    <property type="term" value="C:extracellular region"/>
    <property type="evidence" value="ECO:0007669"/>
    <property type="project" value="InterPro"/>
</dbReference>
<dbReference type="InterPro" id="IPR018244">
    <property type="entry name" value="Allrgn_V5/Tpx1_CS"/>
</dbReference>
<sequence length="242" mass="26031">MKIPRSALAAVAALLVASASSAQQDLVDTDADLNNDAAMVDPTSADPVGFLNMGRGRLVSITSSEYESIERGEWPITSSKPGEEMNPDAEATAIGTAVVLSQDEITGILNAHNTLRAKHGAPALTWDTTSAKHGDNWLKACDFKHSHGKYGENLAAGYKDFPAAVQAWYDEVKDYDFNNPGFSGKTGHFTQVVWKSSKTLGCAKRACPKYPIYICEYDPPGNIVTSDNSYFKNNVLPAGTKP</sequence>
<comment type="caution">
    <text evidence="3">The sequence shown here is derived from an EMBL/GenBank/DDBJ whole genome shotgun (WGS) entry which is preliminary data.</text>
</comment>
<dbReference type="InterPro" id="IPR014044">
    <property type="entry name" value="CAP_dom"/>
</dbReference>
<reference evidence="3" key="1">
    <citation type="journal article" date="2020" name="Fungal Divers.">
        <title>Resolving the Mortierellaceae phylogeny through synthesis of multi-gene phylogenetics and phylogenomics.</title>
        <authorList>
            <person name="Vandepol N."/>
            <person name="Liber J."/>
            <person name="Desiro A."/>
            <person name="Na H."/>
            <person name="Kennedy M."/>
            <person name="Barry K."/>
            <person name="Grigoriev I.V."/>
            <person name="Miller A.N."/>
            <person name="O'Donnell K."/>
            <person name="Stajich J.E."/>
            <person name="Bonito G."/>
        </authorList>
    </citation>
    <scope>NUCLEOTIDE SEQUENCE</scope>
    <source>
        <strain evidence="3">NVP60</strain>
    </source>
</reference>
<protein>
    <recommendedName>
        <fullName evidence="2">SCP domain-containing protein</fullName>
    </recommendedName>
</protein>
<dbReference type="SMART" id="SM00198">
    <property type="entry name" value="SCP"/>
    <property type="match status" value="1"/>
</dbReference>
<dbReference type="PRINTS" id="PR00837">
    <property type="entry name" value="V5TPXLIKE"/>
</dbReference>
<dbReference type="Proteomes" id="UP000823405">
    <property type="component" value="Unassembled WGS sequence"/>
</dbReference>
<evidence type="ECO:0000256" key="1">
    <source>
        <dbReference type="SAM" id="SignalP"/>
    </source>
</evidence>
<evidence type="ECO:0000259" key="2">
    <source>
        <dbReference type="SMART" id="SM00198"/>
    </source>
</evidence>
<dbReference type="InterPro" id="IPR001283">
    <property type="entry name" value="CRISP-related"/>
</dbReference>
<feature type="chain" id="PRO_5040162482" description="SCP domain-containing protein" evidence="1">
    <location>
        <begin position="23"/>
        <end position="242"/>
    </location>
</feature>
<evidence type="ECO:0000313" key="3">
    <source>
        <dbReference type="EMBL" id="KAG0321794.1"/>
    </source>
</evidence>
<feature type="signal peptide" evidence="1">
    <location>
        <begin position="1"/>
        <end position="22"/>
    </location>
</feature>
<dbReference type="InterPro" id="IPR035940">
    <property type="entry name" value="CAP_sf"/>
</dbReference>
<dbReference type="PANTHER" id="PTHR10334">
    <property type="entry name" value="CYSTEINE-RICH SECRETORY PROTEIN-RELATED"/>
    <property type="match status" value="1"/>
</dbReference>
<feature type="domain" description="SCP" evidence="2">
    <location>
        <begin position="103"/>
        <end position="225"/>
    </location>
</feature>
<dbReference type="Gene3D" id="3.40.33.10">
    <property type="entry name" value="CAP"/>
    <property type="match status" value="1"/>
</dbReference>
<dbReference type="AlphaFoldDB" id="A0A9P6RP43"/>
<accession>A0A9P6RP43</accession>
<keyword evidence="4" id="KW-1185">Reference proteome</keyword>
<keyword evidence="1" id="KW-0732">Signal</keyword>
<dbReference type="PROSITE" id="PS01009">
    <property type="entry name" value="CRISP_1"/>
    <property type="match status" value="1"/>
</dbReference>
<name>A0A9P6RP43_9FUNG</name>
<dbReference type="OrthoDB" id="337038at2759"/>
<proteinExistence type="predicted"/>
<organism evidence="3 4">
    <name type="scientific">Linnemannia gamsii</name>
    <dbReference type="NCBI Taxonomy" id="64522"/>
    <lineage>
        <taxon>Eukaryota</taxon>
        <taxon>Fungi</taxon>
        <taxon>Fungi incertae sedis</taxon>
        <taxon>Mucoromycota</taxon>
        <taxon>Mortierellomycotina</taxon>
        <taxon>Mortierellomycetes</taxon>
        <taxon>Mortierellales</taxon>
        <taxon>Mortierellaceae</taxon>
        <taxon>Linnemannia</taxon>
    </lineage>
</organism>
<dbReference type="EMBL" id="JAAAIN010000053">
    <property type="protein sequence ID" value="KAG0321794.1"/>
    <property type="molecule type" value="Genomic_DNA"/>
</dbReference>
<dbReference type="SUPFAM" id="SSF55797">
    <property type="entry name" value="PR-1-like"/>
    <property type="match status" value="1"/>
</dbReference>
<dbReference type="Pfam" id="PF00188">
    <property type="entry name" value="CAP"/>
    <property type="match status" value="1"/>
</dbReference>
<evidence type="ECO:0000313" key="4">
    <source>
        <dbReference type="Proteomes" id="UP000823405"/>
    </source>
</evidence>
<gene>
    <name evidence="3" type="ORF">BGZ97_010356</name>
</gene>